<proteinExistence type="predicted"/>
<gene>
    <name evidence="1" type="ORF">EOE65_03640</name>
</gene>
<organism evidence="1 2">
    <name type="scientific">Neptunomonas marina</name>
    <dbReference type="NCBI Taxonomy" id="1815562"/>
    <lineage>
        <taxon>Bacteria</taxon>
        <taxon>Pseudomonadati</taxon>
        <taxon>Pseudomonadota</taxon>
        <taxon>Gammaproteobacteria</taxon>
        <taxon>Oceanospirillales</taxon>
        <taxon>Oceanospirillaceae</taxon>
        <taxon>Neptunomonas</taxon>
    </lineage>
</organism>
<dbReference type="InterPro" id="IPR020911">
    <property type="entry name" value="UPF0325"/>
</dbReference>
<evidence type="ECO:0000313" key="1">
    <source>
        <dbReference type="EMBL" id="RVU32762.1"/>
    </source>
</evidence>
<dbReference type="AlphaFoldDB" id="A0A437QDW9"/>
<dbReference type="EMBL" id="SACQ01000001">
    <property type="protein sequence ID" value="RVU32762.1"/>
    <property type="molecule type" value="Genomic_DNA"/>
</dbReference>
<dbReference type="Pfam" id="PF11944">
    <property type="entry name" value="DUF3461"/>
    <property type="match status" value="1"/>
</dbReference>
<sequence length="131" mass="15177">MSNFPTLTKMGVKSLDQIERFALRHQGNTDVLKIYYKRPKGSLLSRSKKFTFVRGRRGVPLEVQNSKAFENMQRISPQLLAALEELKQLEATRHEADPIDPKEKIRSDIDHLEKVMSSKINELRRILDSID</sequence>
<evidence type="ECO:0000313" key="2">
    <source>
        <dbReference type="Proteomes" id="UP000282818"/>
    </source>
</evidence>
<protein>
    <submittedName>
        <fullName evidence="1">DUF3461 family protein</fullName>
    </submittedName>
</protein>
<accession>A0A437QDW9</accession>
<name>A0A437QDW9_9GAMM</name>
<comment type="caution">
    <text evidence="1">The sequence shown here is derived from an EMBL/GenBank/DDBJ whole genome shotgun (WGS) entry which is preliminary data.</text>
</comment>
<reference evidence="1 2" key="1">
    <citation type="submission" date="2019-01" db="EMBL/GenBank/DDBJ databases">
        <authorList>
            <person name="Chen W.-M."/>
        </authorList>
    </citation>
    <scope>NUCLEOTIDE SEQUENCE [LARGE SCALE GENOMIC DNA]</scope>
    <source>
        <strain evidence="1 2">HPM-16</strain>
    </source>
</reference>
<dbReference type="RefSeq" id="WP_127692930.1">
    <property type="nucleotide sequence ID" value="NZ_SACQ01000001.1"/>
</dbReference>
<keyword evidence="2" id="KW-1185">Reference proteome</keyword>
<dbReference type="Proteomes" id="UP000282818">
    <property type="component" value="Unassembled WGS sequence"/>
</dbReference>